<accession>W0DNC1</accession>
<dbReference type="Pfam" id="PF07311">
    <property type="entry name" value="Dodecin"/>
    <property type="match status" value="1"/>
</dbReference>
<dbReference type="STRING" id="713585.THITH_11295"/>
<dbReference type="OrthoDB" id="9805449at2"/>
<reference evidence="1 2" key="1">
    <citation type="submission" date="2013-12" db="EMBL/GenBank/DDBJ databases">
        <authorList>
            <consortium name="DOE Joint Genome Institute"/>
            <person name="Muyzer G."/>
            <person name="Huntemann M."/>
            <person name="Han J."/>
            <person name="Chen A."/>
            <person name="Kyrpides N."/>
            <person name="Mavromatis K."/>
            <person name="Markowitz V."/>
            <person name="Palaniappan K."/>
            <person name="Ivanova N."/>
            <person name="Schaumberg A."/>
            <person name="Pati A."/>
            <person name="Liolios K."/>
            <person name="Nordberg H.P."/>
            <person name="Cantor M.N."/>
            <person name="Hua S.X."/>
            <person name="Woyke T."/>
        </authorList>
    </citation>
    <scope>NUCLEOTIDE SEQUENCE [LARGE SCALE GENOMIC DNA]</scope>
    <source>
        <strain evidence="1 2">ARh 1</strain>
    </source>
</reference>
<keyword evidence="2" id="KW-1185">Reference proteome</keyword>
<gene>
    <name evidence="1" type="ORF">THITH_11295</name>
</gene>
<dbReference type="PANTHER" id="PTHR39324:SF1">
    <property type="entry name" value="CALCIUM DODECIN"/>
    <property type="match status" value="1"/>
</dbReference>
<evidence type="ECO:0008006" key="3">
    <source>
        <dbReference type="Google" id="ProtNLM"/>
    </source>
</evidence>
<dbReference type="InterPro" id="IPR036694">
    <property type="entry name" value="Dodecin-like_sf"/>
</dbReference>
<sequence length="66" mass="7366">MTVAKVTEITAESTESFEDAIRQGVQRASETLHGIRGAWVKEQKVRVENGAITSYRVDLKVTFVLD</sequence>
<name>W0DNC1_9GAMM</name>
<dbReference type="AlphaFoldDB" id="W0DNC1"/>
<dbReference type="RefSeq" id="WP_006748050.1">
    <property type="nucleotide sequence ID" value="NZ_CP007029.1"/>
</dbReference>
<dbReference type="InterPro" id="IPR009923">
    <property type="entry name" value="Dodecin"/>
</dbReference>
<dbReference type="Gene3D" id="3.30.1660.10">
    <property type="entry name" value="Flavin-binding protein dodecin"/>
    <property type="match status" value="1"/>
</dbReference>
<dbReference type="InterPro" id="IPR025543">
    <property type="entry name" value="Dodecin-like"/>
</dbReference>
<dbReference type="PANTHER" id="PTHR39324">
    <property type="entry name" value="CALCIUM DODECIN"/>
    <property type="match status" value="1"/>
</dbReference>
<evidence type="ECO:0000313" key="2">
    <source>
        <dbReference type="Proteomes" id="UP000005289"/>
    </source>
</evidence>
<dbReference type="KEGG" id="tti:THITH_11295"/>
<evidence type="ECO:0000313" key="1">
    <source>
        <dbReference type="EMBL" id="AHE98732.1"/>
    </source>
</evidence>
<dbReference type="Proteomes" id="UP000005289">
    <property type="component" value="Chromosome"/>
</dbReference>
<protein>
    <recommendedName>
        <fullName evidence="3">Dodecin domain-containing protein</fullName>
    </recommendedName>
</protein>
<dbReference type="EMBL" id="CP007029">
    <property type="protein sequence ID" value="AHE98732.1"/>
    <property type="molecule type" value="Genomic_DNA"/>
</dbReference>
<organism evidence="1 2">
    <name type="scientific">Thioalkalivibrio paradoxus ARh 1</name>
    <dbReference type="NCBI Taxonomy" id="713585"/>
    <lineage>
        <taxon>Bacteria</taxon>
        <taxon>Pseudomonadati</taxon>
        <taxon>Pseudomonadota</taxon>
        <taxon>Gammaproteobacteria</taxon>
        <taxon>Chromatiales</taxon>
        <taxon>Ectothiorhodospiraceae</taxon>
        <taxon>Thioalkalivibrio</taxon>
    </lineage>
</organism>
<dbReference type="SUPFAM" id="SSF89807">
    <property type="entry name" value="Dodecin-like"/>
    <property type="match status" value="1"/>
</dbReference>
<dbReference type="HOGENOM" id="CLU_161196_2_0_6"/>
<proteinExistence type="predicted"/>